<dbReference type="KEGG" id="trg:TRUGW13939_06498"/>
<organism evidence="1 2">
    <name type="scientific">Talaromyces rugulosus</name>
    <name type="common">Penicillium rugulosum</name>
    <dbReference type="NCBI Taxonomy" id="121627"/>
    <lineage>
        <taxon>Eukaryota</taxon>
        <taxon>Fungi</taxon>
        <taxon>Dikarya</taxon>
        <taxon>Ascomycota</taxon>
        <taxon>Pezizomycotina</taxon>
        <taxon>Eurotiomycetes</taxon>
        <taxon>Eurotiomycetidae</taxon>
        <taxon>Eurotiales</taxon>
        <taxon>Trichocomaceae</taxon>
        <taxon>Talaromyces</taxon>
        <taxon>Talaromyces sect. Islandici</taxon>
    </lineage>
</organism>
<reference evidence="2" key="1">
    <citation type="submission" date="2020-06" db="EMBL/GenBank/DDBJ databases">
        <title>A chromosome-scale genome assembly of Talaromyces rugulosus W13939.</title>
        <authorList>
            <person name="Wang B."/>
            <person name="Guo L."/>
            <person name="Ye K."/>
            <person name="Wang L."/>
        </authorList>
    </citation>
    <scope>NUCLEOTIDE SEQUENCE [LARGE SCALE GENOMIC DNA]</scope>
    <source>
        <strain evidence="2">W13939</strain>
    </source>
</reference>
<sequence>MPSPVLFADMGNRVYYQPGARVSIALVQPTITVERDELVYYISARFILETVIVEPQPTPKKKWHFLNSIRLTCQSHRTDVCLPESDATPIMKITSTQSRGWQAGGGVTAGPTPGGNVNFSIVGNTAVTRDTQTGSWGLVAFKEPLHNVWHWESKTKTLGYVPDDVKTSMRRAITVTRTRPIATVNAENDPVAAFDFSVTVTTPSYLSRRPKLLIYTRLSQANVAMDFVFTPSITGSNAQILILSVDSTQYGTMENLTLR</sequence>
<dbReference type="AlphaFoldDB" id="A0A7H8QYZ8"/>
<evidence type="ECO:0000313" key="2">
    <source>
        <dbReference type="Proteomes" id="UP000509510"/>
    </source>
</evidence>
<dbReference type="Proteomes" id="UP000509510">
    <property type="component" value="Chromosome III"/>
</dbReference>
<dbReference type="EMBL" id="CP055900">
    <property type="protein sequence ID" value="QKX59364.1"/>
    <property type="molecule type" value="Genomic_DNA"/>
</dbReference>
<proteinExistence type="predicted"/>
<gene>
    <name evidence="1" type="ORF">TRUGW13939_06498</name>
</gene>
<accession>A0A7H8QYZ8</accession>
<keyword evidence="2" id="KW-1185">Reference proteome</keyword>
<name>A0A7H8QYZ8_TALRU</name>
<dbReference type="OrthoDB" id="4460251at2759"/>
<dbReference type="GeneID" id="55993993"/>
<dbReference type="RefSeq" id="XP_035345542.1">
    <property type="nucleotide sequence ID" value="XM_035489649.1"/>
</dbReference>
<protein>
    <submittedName>
        <fullName evidence="1">Uncharacterized protein</fullName>
    </submittedName>
</protein>
<evidence type="ECO:0000313" key="1">
    <source>
        <dbReference type="EMBL" id="QKX59364.1"/>
    </source>
</evidence>